<dbReference type="GO" id="GO:0070588">
    <property type="term" value="P:calcium ion transmembrane transport"/>
    <property type="evidence" value="ECO:0000318"/>
    <property type="project" value="GO_Central"/>
</dbReference>
<keyword evidence="5 6" id="KW-0472">Membrane</keyword>
<keyword evidence="3 6" id="KW-0812">Transmembrane</keyword>
<evidence type="ECO:0000256" key="6">
    <source>
        <dbReference type="RuleBase" id="RU365102"/>
    </source>
</evidence>
<dbReference type="Gramene" id="Pp3c2_28570V3.2">
    <property type="protein sequence ID" value="PAC:32933489.CDS.1"/>
    <property type="gene ID" value="Pp3c2_28570"/>
</dbReference>
<dbReference type="PROSITE" id="PS01214">
    <property type="entry name" value="UPF0016"/>
    <property type="match status" value="1"/>
</dbReference>
<name>A0A2K1L3D1_PHYPA</name>
<dbReference type="InterPro" id="IPR001727">
    <property type="entry name" value="GDT1-like"/>
</dbReference>
<proteinExistence type="inferred from homology"/>
<feature type="transmembrane region" description="Helical" evidence="6">
    <location>
        <begin position="118"/>
        <end position="139"/>
    </location>
</feature>
<comment type="similarity">
    <text evidence="2 6">Belongs to the GDT1 family.</text>
</comment>
<dbReference type="Proteomes" id="UP000006727">
    <property type="component" value="Chromosome 2"/>
</dbReference>
<dbReference type="PANTHER" id="PTHR12608">
    <property type="entry name" value="TRANSMEMBRANE PROTEIN HTP-1 RELATED"/>
    <property type="match status" value="1"/>
</dbReference>
<evidence type="ECO:0000256" key="2">
    <source>
        <dbReference type="ARBA" id="ARBA00009190"/>
    </source>
</evidence>
<evidence type="ECO:0000256" key="1">
    <source>
        <dbReference type="ARBA" id="ARBA00004141"/>
    </source>
</evidence>
<dbReference type="InterPro" id="IPR049555">
    <property type="entry name" value="GDT1-like_CS"/>
</dbReference>
<evidence type="ECO:0000256" key="5">
    <source>
        <dbReference type="ARBA" id="ARBA00023136"/>
    </source>
</evidence>
<reference evidence="8" key="3">
    <citation type="submission" date="2020-12" db="UniProtKB">
        <authorList>
            <consortium name="EnsemblPlants"/>
        </authorList>
    </citation>
    <scope>IDENTIFICATION</scope>
</reference>
<dbReference type="RefSeq" id="XP_024368895.1">
    <property type="nucleotide sequence ID" value="XM_024513127.2"/>
</dbReference>
<dbReference type="GO" id="GO:0032468">
    <property type="term" value="P:Golgi calcium ion homeostasis"/>
    <property type="evidence" value="ECO:0000318"/>
    <property type="project" value="GO_Central"/>
</dbReference>
<dbReference type="EnsemblPlants" id="Pp3c2_28570V3.2">
    <property type="protein sequence ID" value="PAC:32933489.CDS.1"/>
    <property type="gene ID" value="Pp3c2_28570"/>
</dbReference>
<dbReference type="PaxDb" id="3218-PP1S22_204V6.1"/>
<comment type="subcellular location">
    <subcellularLocation>
        <location evidence="1 6">Membrane</location>
        <topology evidence="1 6">Multi-pass membrane protein</topology>
    </subcellularLocation>
</comment>
<dbReference type="Gramene" id="Pp3c2_28570V3.1">
    <property type="protein sequence ID" value="PAC:32933488.CDS.1"/>
    <property type="gene ID" value="Pp3c2_28570"/>
</dbReference>
<organism evidence="7">
    <name type="scientific">Physcomitrium patens</name>
    <name type="common">Spreading-leaved earth moss</name>
    <name type="synonym">Physcomitrella patens</name>
    <dbReference type="NCBI Taxonomy" id="3218"/>
    <lineage>
        <taxon>Eukaryota</taxon>
        <taxon>Viridiplantae</taxon>
        <taxon>Streptophyta</taxon>
        <taxon>Embryophyta</taxon>
        <taxon>Bryophyta</taxon>
        <taxon>Bryophytina</taxon>
        <taxon>Bryopsida</taxon>
        <taxon>Funariidae</taxon>
        <taxon>Funariales</taxon>
        <taxon>Funariaceae</taxon>
        <taxon>Physcomitrium</taxon>
    </lineage>
</organism>
<dbReference type="GeneID" id="112279057"/>
<dbReference type="GO" id="GO:0005794">
    <property type="term" value="C:Golgi apparatus"/>
    <property type="evidence" value="ECO:0000318"/>
    <property type="project" value="GO_Central"/>
</dbReference>
<dbReference type="GO" id="GO:0071421">
    <property type="term" value="P:manganese ion transmembrane transport"/>
    <property type="evidence" value="ECO:0000318"/>
    <property type="project" value="GO_Central"/>
</dbReference>
<evidence type="ECO:0000313" key="8">
    <source>
        <dbReference type="EnsemblPlants" id="PAC:32933488.CDS.1"/>
    </source>
</evidence>
<keyword evidence="4 6" id="KW-1133">Transmembrane helix</keyword>
<dbReference type="GO" id="GO:0005384">
    <property type="term" value="F:manganese ion transmembrane transporter activity"/>
    <property type="evidence" value="ECO:0000318"/>
    <property type="project" value="GO_Central"/>
</dbReference>
<dbReference type="EnsemblPlants" id="Pp3c2_28570V3.1">
    <property type="protein sequence ID" value="PAC:32933488.CDS.1"/>
    <property type="gene ID" value="Pp3c2_28570"/>
</dbReference>
<evidence type="ECO:0000313" key="7">
    <source>
        <dbReference type="EMBL" id="PNR60537.1"/>
    </source>
</evidence>
<feature type="transmembrane region" description="Helical" evidence="6">
    <location>
        <begin position="319"/>
        <end position="339"/>
    </location>
</feature>
<accession>A0A2K1L3D1</accession>
<feature type="transmembrane region" description="Helical" evidence="6">
    <location>
        <begin position="235"/>
        <end position="254"/>
    </location>
</feature>
<feature type="transmembrane region" description="Helical" evidence="6">
    <location>
        <begin position="159"/>
        <end position="184"/>
    </location>
</feature>
<dbReference type="Pfam" id="PF01169">
    <property type="entry name" value="GDT1"/>
    <property type="match status" value="2"/>
</dbReference>
<evidence type="ECO:0000256" key="3">
    <source>
        <dbReference type="ARBA" id="ARBA00022692"/>
    </source>
</evidence>
<dbReference type="GO" id="GO:0032472">
    <property type="term" value="P:Golgi calcium ion transport"/>
    <property type="evidence" value="ECO:0000318"/>
    <property type="project" value="GO_Central"/>
</dbReference>
<dbReference type="PANTHER" id="PTHR12608:SF6">
    <property type="entry name" value="PROTEIN PAM71, CHLOROPLASTIC"/>
    <property type="match status" value="1"/>
</dbReference>
<feature type="transmembrane region" description="Helical" evidence="6">
    <location>
        <begin position="191"/>
        <end position="215"/>
    </location>
</feature>
<feature type="transmembrane region" description="Helical" evidence="6">
    <location>
        <begin position="351"/>
        <end position="372"/>
    </location>
</feature>
<gene>
    <name evidence="8" type="primary">LOC112279057</name>
    <name evidence="7" type="ORF">PHYPA_003330</name>
</gene>
<dbReference type="AlphaFoldDB" id="A0A2K1L3D1"/>
<reference evidence="7 9" key="1">
    <citation type="journal article" date="2008" name="Science">
        <title>The Physcomitrella genome reveals evolutionary insights into the conquest of land by plants.</title>
        <authorList>
            <person name="Rensing S."/>
            <person name="Lang D."/>
            <person name="Zimmer A."/>
            <person name="Terry A."/>
            <person name="Salamov A."/>
            <person name="Shapiro H."/>
            <person name="Nishiyama T."/>
            <person name="Perroud P.-F."/>
            <person name="Lindquist E."/>
            <person name="Kamisugi Y."/>
            <person name="Tanahashi T."/>
            <person name="Sakakibara K."/>
            <person name="Fujita T."/>
            <person name="Oishi K."/>
            <person name="Shin-I T."/>
            <person name="Kuroki Y."/>
            <person name="Toyoda A."/>
            <person name="Suzuki Y."/>
            <person name="Hashimoto A."/>
            <person name="Yamaguchi K."/>
            <person name="Sugano A."/>
            <person name="Kohara Y."/>
            <person name="Fujiyama A."/>
            <person name="Anterola A."/>
            <person name="Aoki S."/>
            <person name="Ashton N."/>
            <person name="Barbazuk W.B."/>
            <person name="Barker E."/>
            <person name="Bennetzen J."/>
            <person name="Bezanilla M."/>
            <person name="Blankenship R."/>
            <person name="Cho S.H."/>
            <person name="Dutcher S."/>
            <person name="Estelle M."/>
            <person name="Fawcett J.A."/>
            <person name="Gundlach H."/>
            <person name="Hanada K."/>
            <person name="Heyl A."/>
            <person name="Hicks K.A."/>
            <person name="Hugh J."/>
            <person name="Lohr M."/>
            <person name="Mayer K."/>
            <person name="Melkozernov A."/>
            <person name="Murata T."/>
            <person name="Nelson D."/>
            <person name="Pils B."/>
            <person name="Prigge M."/>
            <person name="Reiss B."/>
            <person name="Renner T."/>
            <person name="Rombauts S."/>
            <person name="Rushton P."/>
            <person name="Sanderfoot A."/>
            <person name="Schween G."/>
            <person name="Shiu S.-H."/>
            <person name="Stueber K."/>
            <person name="Theodoulou F.L."/>
            <person name="Tu H."/>
            <person name="Van de Peer Y."/>
            <person name="Verrier P.J."/>
            <person name="Waters E."/>
            <person name="Wood A."/>
            <person name="Yang L."/>
            <person name="Cove D."/>
            <person name="Cuming A."/>
            <person name="Hasebe M."/>
            <person name="Lucas S."/>
            <person name="Mishler D.B."/>
            <person name="Reski R."/>
            <person name="Grigoriev I."/>
            <person name="Quatrano R.S."/>
            <person name="Boore J.L."/>
        </authorList>
    </citation>
    <scope>NUCLEOTIDE SEQUENCE [LARGE SCALE GENOMIC DNA]</scope>
    <source>
        <strain evidence="8 9">cv. Gransden 2004</strain>
    </source>
</reference>
<protein>
    <recommendedName>
        <fullName evidence="6">GDT1 family protein</fullName>
    </recommendedName>
</protein>
<dbReference type="OrthoDB" id="442680at2759"/>
<evidence type="ECO:0000256" key="4">
    <source>
        <dbReference type="ARBA" id="ARBA00022989"/>
    </source>
</evidence>
<dbReference type="GO" id="GO:0009535">
    <property type="term" value="C:chloroplast thylakoid membrane"/>
    <property type="evidence" value="ECO:0000318"/>
    <property type="project" value="GO_Central"/>
</dbReference>
<dbReference type="EMBL" id="ABEU02000002">
    <property type="protein sequence ID" value="PNR60537.1"/>
    <property type="molecule type" value="Genomic_DNA"/>
</dbReference>
<evidence type="ECO:0000313" key="9">
    <source>
        <dbReference type="Proteomes" id="UP000006727"/>
    </source>
</evidence>
<dbReference type="STRING" id="3218.A0A2K1L3D1"/>
<reference evidence="7 9" key="2">
    <citation type="journal article" date="2018" name="Plant J.">
        <title>The Physcomitrella patens chromosome-scale assembly reveals moss genome structure and evolution.</title>
        <authorList>
            <person name="Lang D."/>
            <person name="Ullrich K.K."/>
            <person name="Murat F."/>
            <person name="Fuchs J."/>
            <person name="Jenkins J."/>
            <person name="Haas F.B."/>
            <person name="Piednoel M."/>
            <person name="Gundlach H."/>
            <person name="Van Bel M."/>
            <person name="Meyberg R."/>
            <person name="Vives C."/>
            <person name="Morata J."/>
            <person name="Symeonidi A."/>
            <person name="Hiss M."/>
            <person name="Muchero W."/>
            <person name="Kamisugi Y."/>
            <person name="Saleh O."/>
            <person name="Blanc G."/>
            <person name="Decker E.L."/>
            <person name="van Gessel N."/>
            <person name="Grimwood J."/>
            <person name="Hayes R.D."/>
            <person name="Graham S.W."/>
            <person name="Gunter L.E."/>
            <person name="McDaniel S.F."/>
            <person name="Hoernstein S.N.W."/>
            <person name="Larsson A."/>
            <person name="Li F.W."/>
            <person name="Perroud P.F."/>
            <person name="Phillips J."/>
            <person name="Ranjan P."/>
            <person name="Rokshar D.S."/>
            <person name="Rothfels C.J."/>
            <person name="Schneider L."/>
            <person name="Shu S."/>
            <person name="Stevenson D.W."/>
            <person name="Thummler F."/>
            <person name="Tillich M."/>
            <person name="Villarreal Aguilar J.C."/>
            <person name="Widiez T."/>
            <person name="Wong G.K."/>
            <person name="Wymore A."/>
            <person name="Zhang Y."/>
            <person name="Zimmer A.D."/>
            <person name="Quatrano R.S."/>
            <person name="Mayer K.F.X."/>
            <person name="Goodstein D."/>
            <person name="Casacuberta J.M."/>
            <person name="Vandepoele K."/>
            <person name="Reski R."/>
            <person name="Cuming A.C."/>
            <person name="Tuskan G.A."/>
            <person name="Maumus F."/>
            <person name="Salse J."/>
            <person name="Schmutz J."/>
            <person name="Rensing S.A."/>
        </authorList>
    </citation>
    <scope>NUCLEOTIDE SEQUENCE [LARGE SCALE GENOMIC DNA]</scope>
    <source>
        <strain evidence="8 9">cv. Gransden 2004</strain>
    </source>
</reference>
<keyword evidence="9" id="KW-1185">Reference proteome</keyword>
<dbReference type="GO" id="GO:0015085">
    <property type="term" value="F:calcium ion transmembrane transporter activity"/>
    <property type="evidence" value="ECO:0000318"/>
    <property type="project" value="GO_Central"/>
</dbReference>
<sequence length="373" mass="38855">MPLTLQALSDCATFSLLNSRTSATISSKGRRQSQIRSTSPWTLSRLVVNRSPLTSISGARFQLNGSIVGGPNGSKTYQVPNKSNNYGVAREEKRQLVGSVESLEENGDSMRMGLSKMAVLTGLVALQVCMPAFAQSLGLEVARSSDSTGLMTDVSDFQSGFSSAFLLIFFSEIGDKTFFIAALLATRKSNIAVFTGTFGALAAMTVISVVLGRAFHLLDNLIPTLGTTQLPLDDLAAVVLLVYFGISTLLDAASMEGSKSEDEKQDAELAIAGVSEDGSLGLQAAASTIAATFVLVFVAEWGDKSFFATIALAAASSPAGVVTGAIAGHGVATALAVLGGSFLSEYVSEKLIAYTGGVLFLVFAATTLVDILK</sequence>
<feature type="transmembrane region" description="Helical" evidence="6">
    <location>
        <begin position="280"/>
        <end position="299"/>
    </location>
</feature>